<comment type="caution">
    <text evidence="2">The sequence shown here is derived from an EMBL/GenBank/DDBJ whole genome shotgun (WGS) entry which is preliminary data.</text>
</comment>
<dbReference type="SUPFAM" id="SSF53098">
    <property type="entry name" value="Ribonuclease H-like"/>
    <property type="match status" value="1"/>
</dbReference>
<reference evidence="2" key="1">
    <citation type="journal article" date="2023" name="Plant J.">
        <title>Genome sequences and population genomics provide insights into the demographic history, inbreeding, and mutation load of two 'living fossil' tree species of Dipteronia.</title>
        <authorList>
            <person name="Feng Y."/>
            <person name="Comes H.P."/>
            <person name="Chen J."/>
            <person name="Zhu S."/>
            <person name="Lu R."/>
            <person name="Zhang X."/>
            <person name="Li P."/>
            <person name="Qiu J."/>
            <person name="Olsen K.M."/>
            <person name="Qiu Y."/>
        </authorList>
    </citation>
    <scope>NUCLEOTIDE SEQUENCE</scope>
    <source>
        <strain evidence="2">KIB01</strain>
    </source>
</reference>
<dbReference type="PANTHER" id="PTHR23272">
    <property type="entry name" value="BED FINGER-RELATED"/>
    <property type="match status" value="1"/>
</dbReference>
<dbReference type="EMBL" id="JANJYI010000007">
    <property type="protein sequence ID" value="KAK2641533.1"/>
    <property type="molecule type" value="Genomic_DNA"/>
</dbReference>
<dbReference type="Proteomes" id="UP001280121">
    <property type="component" value="Unassembled WGS sequence"/>
</dbReference>
<dbReference type="GO" id="GO:0046983">
    <property type="term" value="F:protein dimerization activity"/>
    <property type="evidence" value="ECO:0007669"/>
    <property type="project" value="InterPro"/>
</dbReference>
<protein>
    <recommendedName>
        <fullName evidence="1">HAT C-terminal dimerisation domain-containing protein</fullName>
    </recommendedName>
</protein>
<dbReference type="PANTHER" id="PTHR23272:SF187">
    <property type="entry name" value="AC9 TRANSPOSASE-RELATED"/>
    <property type="match status" value="1"/>
</dbReference>
<accession>A0AAD9TTB1</accession>
<dbReference type="Pfam" id="PF05699">
    <property type="entry name" value="Dimer_Tnp_hAT"/>
    <property type="match status" value="1"/>
</dbReference>
<dbReference type="InterPro" id="IPR008906">
    <property type="entry name" value="HATC_C_dom"/>
</dbReference>
<dbReference type="AlphaFoldDB" id="A0AAD9TTB1"/>
<evidence type="ECO:0000313" key="3">
    <source>
        <dbReference type="Proteomes" id="UP001280121"/>
    </source>
</evidence>
<evidence type="ECO:0000313" key="2">
    <source>
        <dbReference type="EMBL" id="KAK2641533.1"/>
    </source>
</evidence>
<dbReference type="InterPro" id="IPR012337">
    <property type="entry name" value="RNaseH-like_sf"/>
</dbReference>
<feature type="domain" description="HAT C-terminal dimerisation" evidence="1">
    <location>
        <begin position="13"/>
        <end position="95"/>
    </location>
</feature>
<keyword evidence="3" id="KW-1185">Reference proteome</keyword>
<evidence type="ECO:0000259" key="1">
    <source>
        <dbReference type="Pfam" id="PF05699"/>
    </source>
</evidence>
<proteinExistence type="predicted"/>
<sequence>MKAKLVSSINKSELDRYLEEQVENNSLDFDILSWWKGNKGKYPILAKAARDILVIPVSTVASESAFSARGRFLSPHRRRLHPDKLEALMCTQNWIWAPIRGGIPEEEPLASI</sequence>
<gene>
    <name evidence="2" type="ORF">Ddye_023296</name>
</gene>
<organism evidence="2 3">
    <name type="scientific">Dipteronia dyeriana</name>
    <dbReference type="NCBI Taxonomy" id="168575"/>
    <lineage>
        <taxon>Eukaryota</taxon>
        <taxon>Viridiplantae</taxon>
        <taxon>Streptophyta</taxon>
        <taxon>Embryophyta</taxon>
        <taxon>Tracheophyta</taxon>
        <taxon>Spermatophyta</taxon>
        <taxon>Magnoliopsida</taxon>
        <taxon>eudicotyledons</taxon>
        <taxon>Gunneridae</taxon>
        <taxon>Pentapetalae</taxon>
        <taxon>rosids</taxon>
        <taxon>malvids</taxon>
        <taxon>Sapindales</taxon>
        <taxon>Sapindaceae</taxon>
        <taxon>Hippocastanoideae</taxon>
        <taxon>Acereae</taxon>
        <taxon>Dipteronia</taxon>
    </lineage>
</organism>
<name>A0AAD9TTB1_9ROSI</name>